<dbReference type="Gene3D" id="1.10.510.10">
    <property type="entry name" value="Transferase(Phosphotransferase) domain 1"/>
    <property type="match status" value="1"/>
</dbReference>
<name>X1IF15_9ZZZZ</name>
<dbReference type="CDD" id="cd14014">
    <property type="entry name" value="STKc_PknB_like"/>
    <property type="match status" value="1"/>
</dbReference>
<feature type="non-terminal residue" evidence="6">
    <location>
        <position position="1"/>
    </location>
</feature>
<keyword evidence="2" id="KW-0547">Nucleotide-binding</keyword>
<evidence type="ECO:0000313" key="6">
    <source>
        <dbReference type="EMBL" id="GAH80966.1"/>
    </source>
</evidence>
<dbReference type="InterPro" id="IPR017441">
    <property type="entry name" value="Protein_kinase_ATP_BS"/>
</dbReference>
<feature type="domain" description="Protein kinase" evidence="5">
    <location>
        <begin position="50"/>
        <end position="246"/>
    </location>
</feature>
<feature type="non-terminal residue" evidence="6">
    <location>
        <position position="246"/>
    </location>
</feature>
<dbReference type="InterPro" id="IPR011009">
    <property type="entry name" value="Kinase-like_dom_sf"/>
</dbReference>
<dbReference type="Gene3D" id="3.30.200.20">
    <property type="entry name" value="Phosphorylase Kinase, domain 1"/>
    <property type="match status" value="1"/>
</dbReference>
<dbReference type="PROSITE" id="PS50011">
    <property type="entry name" value="PROTEIN_KINASE_DOM"/>
    <property type="match status" value="1"/>
</dbReference>
<dbReference type="AlphaFoldDB" id="X1IF15"/>
<accession>X1IF15</accession>
<keyword evidence="4" id="KW-0067">ATP-binding</keyword>
<dbReference type="PANTHER" id="PTHR43289:SF6">
    <property type="entry name" value="SERINE_THREONINE-PROTEIN KINASE NEKL-3"/>
    <property type="match status" value="1"/>
</dbReference>
<dbReference type="PROSITE" id="PS00107">
    <property type="entry name" value="PROTEIN_KINASE_ATP"/>
    <property type="match status" value="1"/>
</dbReference>
<dbReference type="PROSITE" id="PS00108">
    <property type="entry name" value="PROTEIN_KINASE_ST"/>
    <property type="match status" value="1"/>
</dbReference>
<dbReference type="InterPro" id="IPR008271">
    <property type="entry name" value="Ser/Thr_kinase_AS"/>
</dbReference>
<comment type="caution">
    <text evidence="6">The sequence shown here is derived from an EMBL/GenBank/DDBJ whole genome shotgun (WGS) entry which is preliminary data.</text>
</comment>
<keyword evidence="3" id="KW-0418">Kinase</keyword>
<organism evidence="6">
    <name type="scientific">marine sediment metagenome</name>
    <dbReference type="NCBI Taxonomy" id="412755"/>
    <lineage>
        <taxon>unclassified sequences</taxon>
        <taxon>metagenomes</taxon>
        <taxon>ecological metagenomes</taxon>
    </lineage>
</organism>
<sequence>CNSENPSDTKFCGNCAEPLHPSEEISPSHTKTLETPKEEFTRGTTFAERYEFMEELGTGGMGKVYKVFDTKIKEEVALKILKPEIADKKTIERFSSELKLARKIRHENVCQMYDINEEEGTHYITMEYVPGEDLKSFIRRVGQLPVGKTISIAKQVCEGLSEAHRLGVVHRDLKPQNIMIDKEGNARIMDFGIARSIKGKGITGAGMMIGTPEYMSPEQVEGKEVDQRSDIYSLGVNLYEMGTGQV</sequence>
<evidence type="ECO:0000256" key="4">
    <source>
        <dbReference type="ARBA" id="ARBA00022840"/>
    </source>
</evidence>
<protein>
    <recommendedName>
        <fullName evidence="5">Protein kinase domain-containing protein</fullName>
    </recommendedName>
</protein>
<dbReference type="SMART" id="SM00220">
    <property type="entry name" value="S_TKc"/>
    <property type="match status" value="1"/>
</dbReference>
<dbReference type="EMBL" id="BARU01038106">
    <property type="protein sequence ID" value="GAH80966.1"/>
    <property type="molecule type" value="Genomic_DNA"/>
</dbReference>
<dbReference type="GO" id="GO:0004674">
    <property type="term" value="F:protein serine/threonine kinase activity"/>
    <property type="evidence" value="ECO:0007669"/>
    <property type="project" value="TreeGrafter"/>
</dbReference>
<evidence type="ECO:0000256" key="3">
    <source>
        <dbReference type="ARBA" id="ARBA00022777"/>
    </source>
</evidence>
<proteinExistence type="predicted"/>
<gene>
    <name evidence="6" type="ORF">S03H2_59271</name>
</gene>
<reference evidence="6" key="1">
    <citation type="journal article" date="2014" name="Front. Microbiol.">
        <title>High frequency of phylogenetically diverse reductive dehalogenase-homologous genes in deep subseafloor sedimentary metagenomes.</title>
        <authorList>
            <person name="Kawai M."/>
            <person name="Futagami T."/>
            <person name="Toyoda A."/>
            <person name="Takaki Y."/>
            <person name="Nishi S."/>
            <person name="Hori S."/>
            <person name="Arai W."/>
            <person name="Tsubouchi T."/>
            <person name="Morono Y."/>
            <person name="Uchiyama I."/>
            <person name="Ito T."/>
            <person name="Fujiyama A."/>
            <person name="Inagaki F."/>
            <person name="Takami H."/>
        </authorList>
    </citation>
    <scope>NUCLEOTIDE SEQUENCE</scope>
    <source>
        <strain evidence="6">Expedition CK06-06</strain>
    </source>
</reference>
<dbReference type="SUPFAM" id="SSF56112">
    <property type="entry name" value="Protein kinase-like (PK-like)"/>
    <property type="match status" value="1"/>
</dbReference>
<dbReference type="InterPro" id="IPR000719">
    <property type="entry name" value="Prot_kinase_dom"/>
</dbReference>
<keyword evidence="1" id="KW-0808">Transferase</keyword>
<dbReference type="GO" id="GO:0005524">
    <property type="term" value="F:ATP binding"/>
    <property type="evidence" value="ECO:0007669"/>
    <property type="project" value="UniProtKB-KW"/>
</dbReference>
<dbReference type="PANTHER" id="PTHR43289">
    <property type="entry name" value="MITOGEN-ACTIVATED PROTEIN KINASE KINASE KINASE 20-RELATED"/>
    <property type="match status" value="1"/>
</dbReference>
<evidence type="ECO:0000259" key="5">
    <source>
        <dbReference type="PROSITE" id="PS50011"/>
    </source>
</evidence>
<dbReference type="Pfam" id="PF00069">
    <property type="entry name" value="Pkinase"/>
    <property type="match status" value="1"/>
</dbReference>
<evidence type="ECO:0000256" key="1">
    <source>
        <dbReference type="ARBA" id="ARBA00022679"/>
    </source>
</evidence>
<evidence type="ECO:0000256" key="2">
    <source>
        <dbReference type="ARBA" id="ARBA00022741"/>
    </source>
</evidence>